<feature type="domain" description="Carboxylesterase type B" evidence="4">
    <location>
        <begin position="30"/>
        <end position="505"/>
    </location>
</feature>
<dbReference type="PANTHER" id="PTHR11559">
    <property type="entry name" value="CARBOXYLESTERASE"/>
    <property type="match status" value="1"/>
</dbReference>
<dbReference type="EC" id="3.1.1.-" evidence="3"/>
<accession>A0ABS7JIU9</accession>
<dbReference type="Pfam" id="PF00135">
    <property type="entry name" value="COesterase"/>
    <property type="match status" value="1"/>
</dbReference>
<comment type="similarity">
    <text evidence="1 3">Belongs to the type-B carboxylesterase/lipase family.</text>
</comment>
<evidence type="ECO:0000256" key="3">
    <source>
        <dbReference type="RuleBase" id="RU361235"/>
    </source>
</evidence>
<evidence type="ECO:0000313" key="5">
    <source>
        <dbReference type="EMBL" id="MBX7487997.1"/>
    </source>
</evidence>
<evidence type="ECO:0000259" key="4">
    <source>
        <dbReference type="Pfam" id="PF00135"/>
    </source>
</evidence>
<organism evidence="5 6">
    <name type="scientific">Qipengyuania pacifica</name>
    <dbReference type="NCBI Taxonomy" id="2860199"/>
    <lineage>
        <taxon>Bacteria</taxon>
        <taxon>Pseudomonadati</taxon>
        <taxon>Pseudomonadota</taxon>
        <taxon>Alphaproteobacteria</taxon>
        <taxon>Sphingomonadales</taxon>
        <taxon>Erythrobacteraceae</taxon>
        <taxon>Qipengyuania</taxon>
    </lineage>
</organism>
<evidence type="ECO:0000313" key="6">
    <source>
        <dbReference type="Proteomes" id="UP000776651"/>
    </source>
</evidence>
<reference evidence="5 6" key="1">
    <citation type="submission" date="2021-08" db="EMBL/GenBank/DDBJ databases">
        <title>Comparative Genomics Analysis of the Genus Qipengyuania Reveals Extensive Genetic Diversity and Metabolic Versatility, Including the Description of Fifteen Novel Species.</title>
        <authorList>
            <person name="Liu Y."/>
        </authorList>
    </citation>
    <scope>NUCLEOTIDE SEQUENCE [LARGE SCALE GENOMIC DNA]</scope>
    <source>
        <strain evidence="5 6">GH25</strain>
    </source>
</reference>
<gene>
    <name evidence="5" type="ORF">K3177_05690</name>
</gene>
<proteinExistence type="inferred from homology"/>
<keyword evidence="3" id="KW-0732">Signal</keyword>
<protein>
    <recommendedName>
        <fullName evidence="3">Carboxylic ester hydrolase</fullName>
        <ecNumber evidence="3">3.1.1.-</ecNumber>
    </recommendedName>
</protein>
<dbReference type="Gene3D" id="3.40.50.1820">
    <property type="entry name" value="alpha/beta hydrolase"/>
    <property type="match status" value="1"/>
</dbReference>
<dbReference type="InterPro" id="IPR050309">
    <property type="entry name" value="Type-B_Carboxylest/Lipase"/>
</dbReference>
<dbReference type="InterPro" id="IPR029058">
    <property type="entry name" value="AB_hydrolase_fold"/>
</dbReference>
<keyword evidence="6" id="KW-1185">Reference proteome</keyword>
<dbReference type="InterPro" id="IPR019826">
    <property type="entry name" value="Carboxylesterase_B_AS"/>
</dbReference>
<keyword evidence="2 3" id="KW-0378">Hydrolase</keyword>
<evidence type="ECO:0000256" key="1">
    <source>
        <dbReference type="ARBA" id="ARBA00005964"/>
    </source>
</evidence>
<dbReference type="SUPFAM" id="SSF53474">
    <property type="entry name" value="alpha/beta-Hydrolases"/>
    <property type="match status" value="1"/>
</dbReference>
<name>A0ABS7JIU9_9SPHN</name>
<dbReference type="Proteomes" id="UP000776651">
    <property type="component" value="Unassembled WGS sequence"/>
</dbReference>
<evidence type="ECO:0000256" key="2">
    <source>
        <dbReference type="ARBA" id="ARBA00022801"/>
    </source>
</evidence>
<feature type="signal peptide" evidence="3">
    <location>
        <begin position="1"/>
        <end position="27"/>
    </location>
</feature>
<dbReference type="InterPro" id="IPR002018">
    <property type="entry name" value="CarbesteraseB"/>
</dbReference>
<comment type="caution">
    <text evidence="5">The sequence shown here is derived from an EMBL/GenBank/DDBJ whole genome shotgun (WGS) entry which is preliminary data.</text>
</comment>
<feature type="chain" id="PRO_5045013701" description="Carboxylic ester hydrolase" evidence="3">
    <location>
        <begin position="28"/>
        <end position="552"/>
    </location>
</feature>
<sequence>MIRSHYRALRHIAFGMTALGLSAAASSAERPSVTAPAGTFEGVTEGSANVFRGISYAEAPTGERRWRPPVPKARASAPVDASEFGPICNQPEFPNVPANIYYEDLPPMSEDCLSLNVWQPENADHAPVFVWIHGGSLLTGAGRFSLYDGTELAKRGVVVVSINYRLGALGFMAHPELSAESPDNASGNYGLLDQIEALRWVERNIAAFGGDSGNVTIAGESAGGLSVMHLLASPLATGLFDRAVMQSAYMVSEPGLRQVLNGHPSAESEGVRIAEAIGAGNLARLREMSAGEITRKSTAAGFQTYFTVDGKIVPAQITDVFDQGAQARVPVLAGFNSGEIRSLRMLLPPAPSGKEEYEARIRNAYGDVADIFLRIYPSERIEQSMLETTRDALYGWTTQRIAEKQEAVGSLAFVYLFDHGYPAADKAGLHAFHGAELPYMFGTIERTAANWPRIPRDRKERALSNAMVDYWTSFARSGEPSSDGNPKWPAFGQSENWMVFDERPHVIEDVMSYRYDLVEHVVCRRRAAGDQQWNWNAGLASPVLPPPVDQCR</sequence>
<dbReference type="RefSeq" id="WP_221597525.1">
    <property type="nucleotide sequence ID" value="NZ_JAIGNQ010000002.1"/>
</dbReference>
<dbReference type="EMBL" id="JAIGNQ010000002">
    <property type="protein sequence ID" value="MBX7487997.1"/>
    <property type="molecule type" value="Genomic_DNA"/>
</dbReference>
<dbReference type="PROSITE" id="PS00122">
    <property type="entry name" value="CARBOXYLESTERASE_B_1"/>
    <property type="match status" value="1"/>
</dbReference>